<keyword evidence="4" id="KW-1185">Reference proteome</keyword>
<dbReference type="InterPro" id="IPR008640">
    <property type="entry name" value="Adhesin_Head_dom"/>
</dbReference>
<dbReference type="Proteomes" id="UP000198748">
    <property type="component" value="Unassembled WGS sequence"/>
</dbReference>
<evidence type="ECO:0000259" key="2">
    <source>
        <dbReference type="PROSITE" id="PS51688"/>
    </source>
</evidence>
<feature type="chain" id="PRO_5011529149" evidence="1">
    <location>
        <begin position="29"/>
        <end position="369"/>
    </location>
</feature>
<dbReference type="SUPFAM" id="SSF101967">
    <property type="entry name" value="Adhesin YadA, collagen-binding domain"/>
    <property type="match status" value="1"/>
</dbReference>
<dbReference type="STRING" id="659014.SAMN04487996_12954"/>
<keyword evidence="1" id="KW-0732">Signal</keyword>
<dbReference type="Gene3D" id="2.150.10.10">
    <property type="entry name" value="Serralysin-like metalloprotease, C-terminal"/>
    <property type="match status" value="1"/>
</dbReference>
<accession>A0A1G7ZYF8</accession>
<dbReference type="PROSITE" id="PS51688">
    <property type="entry name" value="ICA"/>
    <property type="match status" value="1"/>
</dbReference>
<dbReference type="EMBL" id="FNAN01000029">
    <property type="protein sequence ID" value="SDH13739.1"/>
    <property type="molecule type" value="Genomic_DNA"/>
</dbReference>
<name>A0A1G7ZYF8_9BACT</name>
<dbReference type="OrthoDB" id="940200at2"/>
<gene>
    <name evidence="3" type="ORF">SAMN04487996_12954</name>
</gene>
<dbReference type="InterPro" id="IPR030392">
    <property type="entry name" value="S74_ICA"/>
</dbReference>
<evidence type="ECO:0000256" key="1">
    <source>
        <dbReference type="SAM" id="SignalP"/>
    </source>
</evidence>
<organism evidence="3 4">
    <name type="scientific">Dyadobacter soli</name>
    <dbReference type="NCBI Taxonomy" id="659014"/>
    <lineage>
        <taxon>Bacteria</taxon>
        <taxon>Pseudomonadati</taxon>
        <taxon>Bacteroidota</taxon>
        <taxon>Cytophagia</taxon>
        <taxon>Cytophagales</taxon>
        <taxon>Spirosomataceae</taxon>
        <taxon>Dyadobacter</taxon>
    </lineage>
</organism>
<evidence type="ECO:0000313" key="3">
    <source>
        <dbReference type="EMBL" id="SDH13739.1"/>
    </source>
</evidence>
<proteinExistence type="predicted"/>
<dbReference type="AlphaFoldDB" id="A0A1G7ZYF8"/>
<dbReference type="RefSeq" id="WP_090157422.1">
    <property type="nucleotide sequence ID" value="NZ_FNAN01000029.1"/>
</dbReference>
<evidence type="ECO:0000313" key="4">
    <source>
        <dbReference type="Proteomes" id="UP000198748"/>
    </source>
</evidence>
<dbReference type="GO" id="GO:0019867">
    <property type="term" value="C:outer membrane"/>
    <property type="evidence" value="ECO:0007669"/>
    <property type="project" value="InterPro"/>
</dbReference>
<feature type="signal peptide" evidence="1">
    <location>
        <begin position="1"/>
        <end position="28"/>
    </location>
</feature>
<dbReference type="InterPro" id="IPR011049">
    <property type="entry name" value="Serralysin-like_metalloprot_C"/>
</dbReference>
<sequence length="369" mass="39641">MKSLFRYQLAVTTVSTVASVLLSVNSNAQVGIGTTQPQAMLHVHDGSILSGTPPLAADNNPYYNPNTPDPVEFKMKWFHDKGAFRSIGERVGNGGLDPQVVGSYSFASGFESFATGVGSTAFGLRTLASGRASFASGENSSATAFCAFAVGESAIANADNSLALGTLISTNGKKGAFVFGDNTKNVQLAASADNQMSMRFAGGYQFFSSSLVNVGVSLAPGGNSWQIMSDVNRKENFSPVDGEAFLEKIEAMPLSSWNYKGQDPKTFRHYGPMAQDFFKAFGHDSYGTIGNDTTINQADLEGVNLIAIQALVKRTQQLRESNRELLLEIEGIKMRLACNKPGPTTRTLRKVSLARNRKTFPSTKIIKKI</sequence>
<dbReference type="Pfam" id="PF13884">
    <property type="entry name" value="Peptidase_S74"/>
    <property type="match status" value="1"/>
</dbReference>
<reference evidence="4" key="1">
    <citation type="submission" date="2016-10" db="EMBL/GenBank/DDBJ databases">
        <authorList>
            <person name="Varghese N."/>
            <person name="Submissions S."/>
        </authorList>
    </citation>
    <scope>NUCLEOTIDE SEQUENCE [LARGE SCALE GENOMIC DNA]</scope>
    <source>
        <strain evidence="4">DSM 25329</strain>
    </source>
</reference>
<protein>
    <submittedName>
        <fullName evidence="3">Chaperone of endosialidase</fullName>
    </submittedName>
</protein>
<dbReference type="Pfam" id="PF05658">
    <property type="entry name" value="YadA_head"/>
    <property type="match status" value="2"/>
</dbReference>
<feature type="domain" description="Peptidase S74" evidence="2">
    <location>
        <begin position="229"/>
        <end position="322"/>
    </location>
</feature>